<evidence type="ECO:0000313" key="6">
    <source>
        <dbReference type="EMBL" id="CAG5083895.1"/>
    </source>
</evidence>
<evidence type="ECO:0000256" key="3">
    <source>
        <dbReference type="ARBA" id="ARBA00022989"/>
    </source>
</evidence>
<comment type="subcellular location">
    <subcellularLocation>
        <location evidence="1">Membrane</location>
        <topology evidence="1">Multi-pass membrane protein</topology>
    </subcellularLocation>
</comment>
<name>A0ABN7RUD7_OIKDI</name>
<proteinExistence type="predicted"/>
<dbReference type="SUPFAM" id="SSF103473">
    <property type="entry name" value="MFS general substrate transporter"/>
    <property type="match status" value="1"/>
</dbReference>
<gene>
    <name evidence="6" type="ORF">OKIOD_LOCUS2052</name>
</gene>
<evidence type="ECO:0000256" key="1">
    <source>
        <dbReference type="ARBA" id="ARBA00004141"/>
    </source>
</evidence>
<keyword evidence="3 5" id="KW-1133">Transmembrane helix</keyword>
<evidence type="ECO:0000256" key="2">
    <source>
        <dbReference type="ARBA" id="ARBA00022692"/>
    </source>
</evidence>
<feature type="transmembrane region" description="Helical" evidence="5">
    <location>
        <begin position="47"/>
        <end position="69"/>
    </location>
</feature>
<feature type="transmembrane region" description="Helical" evidence="5">
    <location>
        <begin position="89"/>
        <end position="107"/>
    </location>
</feature>
<accession>A0ABN7RUD7</accession>
<keyword evidence="7" id="KW-1185">Reference proteome</keyword>
<dbReference type="InterPro" id="IPR036259">
    <property type="entry name" value="MFS_trans_sf"/>
</dbReference>
<dbReference type="Gene3D" id="1.20.1250.20">
    <property type="entry name" value="MFS general substrate transporter like domains"/>
    <property type="match status" value="1"/>
</dbReference>
<dbReference type="InterPro" id="IPR050382">
    <property type="entry name" value="MFS_Na/Anion_cotransporter"/>
</dbReference>
<evidence type="ECO:0000256" key="5">
    <source>
        <dbReference type="SAM" id="Phobius"/>
    </source>
</evidence>
<dbReference type="EMBL" id="OU015568">
    <property type="protein sequence ID" value="CAG5083895.1"/>
    <property type="molecule type" value="Genomic_DNA"/>
</dbReference>
<evidence type="ECO:0000256" key="4">
    <source>
        <dbReference type="ARBA" id="ARBA00023136"/>
    </source>
</evidence>
<evidence type="ECO:0000313" key="7">
    <source>
        <dbReference type="Proteomes" id="UP001158576"/>
    </source>
</evidence>
<dbReference type="PANTHER" id="PTHR11662">
    <property type="entry name" value="SOLUTE CARRIER FAMILY 17"/>
    <property type="match status" value="1"/>
</dbReference>
<dbReference type="Proteomes" id="UP001158576">
    <property type="component" value="Chromosome PAR"/>
</dbReference>
<sequence>MITSSKSYTKTKIDNVMALIIAVGASGFAISGFNVNHLDIAPRYASILMGITNSCGTLSGILVSIVSGALTKDTRVEDTADAREAWRDVFVLAACVHIFGVVFYGFFASAEKQYWAEPHEDMIRLYDEDTGFGGEDNEGIVRN</sequence>
<keyword evidence="4 5" id="KW-0472">Membrane</keyword>
<reference evidence="6 7" key="1">
    <citation type="submission" date="2021-04" db="EMBL/GenBank/DDBJ databases">
        <authorList>
            <person name="Bliznina A."/>
        </authorList>
    </citation>
    <scope>NUCLEOTIDE SEQUENCE [LARGE SCALE GENOMIC DNA]</scope>
</reference>
<feature type="transmembrane region" description="Helical" evidence="5">
    <location>
        <begin position="16"/>
        <end position="35"/>
    </location>
</feature>
<dbReference type="PANTHER" id="PTHR11662:SF456">
    <property type="entry name" value="VESICULAR GLUTAMATE TRANSPORTER, ISOFORM A"/>
    <property type="match status" value="1"/>
</dbReference>
<organism evidence="6 7">
    <name type="scientific">Oikopleura dioica</name>
    <name type="common">Tunicate</name>
    <dbReference type="NCBI Taxonomy" id="34765"/>
    <lineage>
        <taxon>Eukaryota</taxon>
        <taxon>Metazoa</taxon>
        <taxon>Chordata</taxon>
        <taxon>Tunicata</taxon>
        <taxon>Appendicularia</taxon>
        <taxon>Copelata</taxon>
        <taxon>Oikopleuridae</taxon>
        <taxon>Oikopleura</taxon>
    </lineage>
</organism>
<protein>
    <submittedName>
        <fullName evidence="6">Oidioi.mRNA.OKI2018_I69.PAR.g10494.t1.cds</fullName>
    </submittedName>
</protein>
<keyword evidence="2 5" id="KW-0812">Transmembrane</keyword>